<feature type="transmembrane region" description="Helical" evidence="8">
    <location>
        <begin position="133"/>
        <end position="152"/>
    </location>
</feature>
<keyword evidence="11" id="KW-1185">Reference proteome</keyword>
<evidence type="ECO:0000256" key="7">
    <source>
        <dbReference type="ARBA" id="ARBA00023136"/>
    </source>
</evidence>
<keyword evidence="3 10" id="KW-0328">Glycosyltransferase</keyword>
<evidence type="ECO:0000259" key="9">
    <source>
        <dbReference type="Pfam" id="PF13231"/>
    </source>
</evidence>
<dbReference type="GO" id="GO:0016757">
    <property type="term" value="F:glycosyltransferase activity"/>
    <property type="evidence" value="ECO:0007669"/>
    <property type="project" value="UniProtKB-KW"/>
</dbReference>
<feature type="transmembrane region" description="Helical" evidence="8">
    <location>
        <begin position="357"/>
        <end position="379"/>
    </location>
</feature>
<dbReference type="EC" id="2.4.-.-" evidence="10"/>
<dbReference type="Pfam" id="PF13231">
    <property type="entry name" value="PMT_2"/>
    <property type="match status" value="1"/>
</dbReference>
<evidence type="ECO:0000256" key="3">
    <source>
        <dbReference type="ARBA" id="ARBA00022676"/>
    </source>
</evidence>
<dbReference type="Proteomes" id="UP001595685">
    <property type="component" value="Unassembled WGS sequence"/>
</dbReference>
<keyword evidence="6 8" id="KW-1133">Transmembrane helix</keyword>
<evidence type="ECO:0000313" key="10">
    <source>
        <dbReference type="EMBL" id="MFC3689687.1"/>
    </source>
</evidence>
<feature type="transmembrane region" description="Helical" evidence="8">
    <location>
        <begin position="262"/>
        <end position="287"/>
    </location>
</feature>
<keyword evidence="2" id="KW-1003">Cell membrane</keyword>
<evidence type="ECO:0000256" key="5">
    <source>
        <dbReference type="ARBA" id="ARBA00022692"/>
    </source>
</evidence>
<accession>A0ABV7WJY9</accession>
<feature type="transmembrane region" description="Helical" evidence="8">
    <location>
        <begin position="324"/>
        <end position="345"/>
    </location>
</feature>
<protein>
    <submittedName>
        <fullName evidence="10">Glycosyltransferase family 39 protein</fullName>
        <ecNumber evidence="10">2.4.-.-</ecNumber>
    </submittedName>
</protein>
<reference evidence="11" key="1">
    <citation type="journal article" date="2019" name="Int. J. Syst. Evol. Microbiol.">
        <title>The Global Catalogue of Microorganisms (GCM) 10K type strain sequencing project: providing services to taxonomists for standard genome sequencing and annotation.</title>
        <authorList>
            <consortium name="The Broad Institute Genomics Platform"/>
            <consortium name="The Broad Institute Genome Sequencing Center for Infectious Disease"/>
            <person name="Wu L."/>
            <person name="Ma J."/>
        </authorList>
    </citation>
    <scope>NUCLEOTIDE SEQUENCE [LARGE SCALE GENOMIC DNA]</scope>
    <source>
        <strain evidence="11">NCAIM B.02333</strain>
    </source>
</reference>
<feature type="transmembrane region" description="Helical" evidence="8">
    <location>
        <begin position="299"/>
        <end position="318"/>
    </location>
</feature>
<keyword evidence="5 8" id="KW-0812">Transmembrane</keyword>
<comment type="subcellular location">
    <subcellularLocation>
        <location evidence="1">Cell membrane</location>
        <topology evidence="1">Multi-pass membrane protein</topology>
    </subcellularLocation>
</comment>
<gene>
    <name evidence="10" type="ORF">ACFOLH_15170</name>
</gene>
<feature type="transmembrane region" description="Helical" evidence="8">
    <location>
        <begin position="180"/>
        <end position="209"/>
    </location>
</feature>
<evidence type="ECO:0000256" key="4">
    <source>
        <dbReference type="ARBA" id="ARBA00022679"/>
    </source>
</evidence>
<feature type="transmembrane region" description="Helical" evidence="8">
    <location>
        <begin position="221"/>
        <end position="242"/>
    </location>
</feature>
<feature type="transmembrane region" description="Helical" evidence="8">
    <location>
        <begin position="101"/>
        <end position="121"/>
    </location>
</feature>
<evidence type="ECO:0000313" key="11">
    <source>
        <dbReference type="Proteomes" id="UP001595685"/>
    </source>
</evidence>
<keyword evidence="4 10" id="KW-0808">Transferase</keyword>
<feature type="transmembrane region" description="Helical" evidence="8">
    <location>
        <begin position="40"/>
        <end position="60"/>
    </location>
</feature>
<proteinExistence type="predicted"/>
<organism evidence="10 11">
    <name type="scientific">Aquipuribacter hungaricus</name>
    <dbReference type="NCBI Taxonomy" id="545624"/>
    <lineage>
        <taxon>Bacteria</taxon>
        <taxon>Bacillati</taxon>
        <taxon>Actinomycetota</taxon>
        <taxon>Actinomycetes</taxon>
        <taxon>Micrococcales</taxon>
        <taxon>Intrasporangiaceae</taxon>
        <taxon>Aquipuribacter</taxon>
    </lineage>
</organism>
<dbReference type="PANTHER" id="PTHR33908">
    <property type="entry name" value="MANNOSYLTRANSFERASE YKCB-RELATED"/>
    <property type="match status" value="1"/>
</dbReference>
<dbReference type="RefSeq" id="WP_340294033.1">
    <property type="nucleotide sequence ID" value="NZ_JBBEOI010000134.1"/>
</dbReference>
<feature type="domain" description="Glycosyltransferase RgtA/B/C/D-like" evidence="9">
    <location>
        <begin position="80"/>
        <end position="239"/>
    </location>
</feature>
<name>A0ABV7WJY9_9MICO</name>
<sequence>MTGGPSRAPSRVLARPPAGLWAGVGPVPGAPLPAYALREVGAVAVALVAVLLALAGRYGYHRDELYFRQLSDSPAWGYVDQPPLTPLLARGAIALLGDSVWSLRVPAAVLLGALALLLALLARELGGRRKAQVIAALGAAGAGPLISGHLLLTASLDWPLWVLTAWLVCRAVLRGEPRVWLLAGAVAGLGLYNKHLVLLLLLALAAGLLVSGPRRLLATRWPWLAALVAVVVGSPNLVYQMVNGLPQLQMAGSLTGAAARWVFVPGQLLSVGPPGAVVWGAGLVALWRSPRLRPVRAFGTAYVVAAVLLLLVAGQFYYTTGFLLVLYAVGSVAAERWLEQVGGAARRLRTVRLRRLLVINVVTSALVALPLLPASVLALSPVPLLNPAVGDQVGWPRYVAQVAEVVDALPPGQRARAVLVAENYGEAGALDRYGPDLGLPPVVSGHNALHELSRPAEGVTTAVVLVQGHGQGHVSEELLRRSFESCTLEARLDNGVGVANEEQGTAVVVCTDPVASWAELWPDFAYVGLSTFCQPCRRLGL</sequence>
<dbReference type="InterPro" id="IPR038731">
    <property type="entry name" value="RgtA/B/C-like"/>
</dbReference>
<evidence type="ECO:0000256" key="1">
    <source>
        <dbReference type="ARBA" id="ARBA00004651"/>
    </source>
</evidence>
<evidence type="ECO:0000256" key="6">
    <source>
        <dbReference type="ARBA" id="ARBA00022989"/>
    </source>
</evidence>
<dbReference type="PANTHER" id="PTHR33908:SF11">
    <property type="entry name" value="MEMBRANE PROTEIN"/>
    <property type="match status" value="1"/>
</dbReference>
<keyword evidence="7 8" id="KW-0472">Membrane</keyword>
<dbReference type="InterPro" id="IPR050297">
    <property type="entry name" value="LipidA_mod_glycosyltrf_83"/>
</dbReference>
<evidence type="ECO:0000256" key="2">
    <source>
        <dbReference type="ARBA" id="ARBA00022475"/>
    </source>
</evidence>
<comment type="caution">
    <text evidence="10">The sequence shown here is derived from an EMBL/GenBank/DDBJ whole genome shotgun (WGS) entry which is preliminary data.</text>
</comment>
<dbReference type="EMBL" id="JBHRWW010000012">
    <property type="protein sequence ID" value="MFC3689687.1"/>
    <property type="molecule type" value="Genomic_DNA"/>
</dbReference>
<evidence type="ECO:0000256" key="8">
    <source>
        <dbReference type="SAM" id="Phobius"/>
    </source>
</evidence>